<dbReference type="Proteomes" id="UP000639338">
    <property type="component" value="Unassembled WGS sequence"/>
</dbReference>
<gene>
    <name evidence="2" type="ORF">HCN44_000383</name>
</gene>
<dbReference type="EMBL" id="JACMRX010000004">
    <property type="protein sequence ID" value="KAF7990578.1"/>
    <property type="molecule type" value="Genomic_DNA"/>
</dbReference>
<sequence length="136" mass="15583">MFANAKFSDDVIGIDEELAEVLEDLVKEGLGERIYSENKRPSIRSEEILRDRHYSIITGKKKLSKSHNQKKHSKDINSEKQVPVLPSTMHMFGEYGKKIIAKVPLDIRQRALKKLEHIIPDSDTDSDDDDISHDVK</sequence>
<keyword evidence="3" id="KW-1185">Reference proteome</keyword>
<organism evidence="2 3">
    <name type="scientific">Aphidius gifuensis</name>
    <name type="common">Parasitoid wasp</name>
    <dbReference type="NCBI Taxonomy" id="684658"/>
    <lineage>
        <taxon>Eukaryota</taxon>
        <taxon>Metazoa</taxon>
        <taxon>Ecdysozoa</taxon>
        <taxon>Arthropoda</taxon>
        <taxon>Hexapoda</taxon>
        <taxon>Insecta</taxon>
        <taxon>Pterygota</taxon>
        <taxon>Neoptera</taxon>
        <taxon>Endopterygota</taxon>
        <taxon>Hymenoptera</taxon>
        <taxon>Apocrita</taxon>
        <taxon>Ichneumonoidea</taxon>
        <taxon>Braconidae</taxon>
        <taxon>Aphidiinae</taxon>
        <taxon>Aphidius</taxon>
    </lineage>
</organism>
<reference evidence="2 3" key="1">
    <citation type="submission" date="2020-08" db="EMBL/GenBank/DDBJ databases">
        <title>Aphidius gifuensis genome sequencing and assembly.</title>
        <authorList>
            <person name="Du Z."/>
        </authorList>
    </citation>
    <scope>NUCLEOTIDE SEQUENCE [LARGE SCALE GENOMIC DNA]</scope>
    <source>
        <strain evidence="2">YNYX2018</strain>
        <tissue evidence="2">Adults</tissue>
    </source>
</reference>
<feature type="compositionally biased region" description="Basic residues" evidence="1">
    <location>
        <begin position="60"/>
        <end position="73"/>
    </location>
</feature>
<accession>A0A834XQ68</accession>
<proteinExistence type="predicted"/>
<comment type="caution">
    <text evidence="2">The sequence shown here is derived from an EMBL/GenBank/DDBJ whole genome shotgun (WGS) entry which is preliminary data.</text>
</comment>
<feature type="region of interest" description="Disordered" evidence="1">
    <location>
        <begin position="60"/>
        <end position="81"/>
    </location>
</feature>
<feature type="region of interest" description="Disordered" evidence="1">
    <location>
        <begin position="116"/>
        <end position="136"/>
    </location>
</feature>
<name>A0A834XQ68_APHGI</name>
<evidence type="ECO:0000313" key="2">
    <source>
        <dbReference type="EMBL" id="KAF7990578.1"/>
    </source>
</evidence>
<dbReference type="AlphaFoldDB" id="A0A834XQ68"/>
<feature type="compositionally biased region" description="Acidic residues" evidence="1">
    <location>
        <begin position="122"/>
        <end position="136"/>
    </location>
</feature>
<protein>
    <submittedName>
        <fullName evidence="2">Uncharacterized protein</fullName>
    </submittedName>
</protein>
<evidence type="ECO:0000256" key="1">
    <source>
        <dbReference type="SAM" id="MobiDB-lite"/>
    </source>
</evidence>
<evidence type="ECO:0000313" key="3">
    <source>
        <dbReference type="Proteomes" id="UP000639338"/>
    </source>
</evidence>